<gene>
    <name evidence="1" type="ORF">ONZ51_g8162</name>
</gene>
<proteinExistence type="predicted"/>
<evidence type="ECO:0000313" key="1">
    <source>
        <dbReference type="EMBL" id="KAJ8472970.1"/>
    </source>
</evidence>
<protein>
    <submittedName>
        <fullName evidence="1">Uncharacterized protein</fullName>
    </submittedName>
</protein>
<accession>A0AAD7TQS6</accession>
<dbReference type="Proteomes" id="UP001215151">
    <property type="component" value="Unassembled WGS sequence"/>
</dbReference>
<sequence>MSSVTASIPLVSVFRHPAHFPSAVWDSLASQPRRSNILYAHAAKLATVAPNTQLNHSQDLWIVSWVSQPESTVAFVVACTTGPIAPYPIFIYTPLPISSLASSFVQLHMNAVIQTLRLHMRPERIFSAFGSERVVEVFASAWTKETGVQLSNPSVYYHAKLMFCTTATLKAGRQHLVADGAVRMRAAVAADVEKLARLCHGFAAGSEPFVLTPAQAYQEAKSMIQNRQAWVCAVGGQEQGAEIALLRVKESVVLYVAHNNPGAENVYRRVGFADSTDPAGTLETWKEIGFDRNAVQLGHW</sequence>
<keyword evidence="2" id="KW-1185">Reference proteome</keyword>
<dbReference type="EMBL" id="JAPEVG010000239">
    <property type="protein sequence ID" value="KAJ8472970.1"/>
    <property type="molecule type" value="Genomic_DNA"/>
</dbReference>
<name>A0AAD7TQS6_9APHY</name>
<reference evidence="1" key="1">
    <citation type="submission" date="2022-11" db="EMBL/GenBank/DDBJ databases">
        <title>Genome Sequence of Cubamyces cubensis.</title>
        <authorList>
            <person name="Buettner E."/>
        </authorList>
    </citation>
    <scope>NUCLEOTIDE SEQUENCE</scope>
    <source>
        <strain evidence="1">MPL-01</strain>
    </source>
</reference>
<comment type="caution">
    <text evidence="1">The sequence shown here is derived from an EMBL/GenBank/DDBJ whole genome shotgun (WGS) entry which is preliminary data.</text>
</comment>
<organism evidence="1 2">
    <name type="scientific">Trametes cubensis</name>
    <dbReference type="NCBI Taxonomy" id="1111947"/>
    <lineage>
        <taxon>Eukaryota</taxon>
        <taxon>Fungi</taxon>
        <taxon>Dikarya</taxon>
        <taxon>Basidiomycota</taxon>
        <taxon>Agaricomycotina</taxon>
        <taxon>Agaricomycetes</taxon>
        <taxon>Polyporales</taxon>
        <taxon>Polyporaceae</taxon>
        <taxon>Trametes</taxon>
    </lineage>
</organism>
<dbReference type="AlphaFoldDB" id="A0AAD7TQS6"/>
<evidence type="ECO:0000313" key="2">
    <source>
        <dbReference type="Proteomes" id="UP001215151"/>
    </source>
</evidence>